<protein>
    <recommendedName>
        <fullName evidence="1">DUF5641 domain-containing protein</fullName>
    </recommendedName>
</protein>
<gene>
    <name evidence="2" type="ORF">NQ314_003680</name>
</gene>
<name>A0AAV8ZLE3_9CUCU</name>
<feature type="domain" description="DUF5641" evidence="1">
    <location>
        <begin position="18"/>
        <end position="69"/>
    </location>
</feature>
<organism evidence="2 3">
    <name type="scientific">Rhamnusium bicolor</name>
    <dbReference type="NCBI Taxonomy" id="1586634"/>
    <lineage>
        <taxon>Eukaryota</taxon>
        <taxon>Metazoa</taxon>
        <taxon>Ecdysozoa</taxon>
        <taxon>Arthropoda</taxon>
        <taxon>Hexapoda</taxon>
        <taxon>Insecta</taxon>
        <taxon>Pterygota</taxon>
        <taxon>Neoptera</taxon>
        <taxon>Endopterygota</taxon>
        <taxon>Coleoptera</taxon>
        <taxon>Polyphaga</taxon>
        <taxon>Cucujiformia</taxon>
        <taxon>Chrysomeloidea</taxon>
        <taxon>Cerambycidae</taxon>
        <taxon>Lepturinae</taxon>
        <taxon>Rhagiini</taxon>
        <taxon>Rhamnusium</taxon>
    </lineage>
</organism>
<evidence type="ECO:0000313" key="2">
    <source>
        <dbReference type="EMBL" id="KAJ8966214.1"/>
    </source>
</evidence>
<accession>A0AAV8ZLE3</accession>
<evidence type="ECO:0000259" key="1">
    <source>
        <dbReference type="Pfam" id="PF18701"/>
    </source>
</evidence>
<reference evidence="2" key="1">
    <citation type="journal article" date="2023" name="Insect Mol. Biol.">
        <title>Genome sequencing provides insights into the evolution of gene families encoding plant cell wall-degrading enzymes in longhorned beetles.</title>
        <authorList>
            <person name="Shin N.R."/>
            <person name="Okamura Y."/>
            <person name="Kirsch R."/>
            <person name="Pauchet Y."/>
        </authorList>
    </citation>
    <scope>NUCLEOTIDE SEQUENCE</scope>
    <source>
        <strain evidence="2">RBIC_L_NR</strain>
    </source>
</reference>
<dbReference type="EMBL" id="JANEYF010001045">
    <property type="protein sequence ID" value="KAJ8966214.1"/>
    <property type="molecule type" value="Genomic_DNA"/>
</dbReference>
<dbReference type="AlphaFoldDB" id="A0AAV8ZLE3"/>
<proteinExistence type="predicted"/>
<dbReference type="Proteomes" id="UP001162156">
    <property type="component" value="Unassembled WGS sequence"/>
</dbReference>
<comment type="caution">
    <text evidence="2">The sequence shown here is derived from an EMBL/GenBank/DDBJ whole genome shotgun (WGS) entry which is preliminary data.</text>
</comment>
<keyword evidence="3" id="KW-1185">Reference proteome</keyword>
<dbReference type="InterPro" id="IPR040676">
    <property type="entry name" value="DUF5641"/>
</dbReference>
<evidence type="ECO:0000313" key="3">
    <source>
        <dbReference type="Proteomes" id="UP001162156"/>
    </source>
</evidence>
<sequence>MKALPEISLSDASENRLQRWKQLQAMMQHYWSSWQKEYLSELQTRVKWRQNFEDFIKVGTIALVKEDKVYNL</sequence>
<dbReference type="Pfam" id="PF18701">
    <property type="entry name" value="DUF5641"/>
    <property type="match status" value="1"/>
</dbReference>